<feature type="signal peptide" evidence="1">
    <location>
        <begin position="1"/>
        <end position="22"/>
    </location>
</feature>
<accession>A0A2M4CEP0</accession>
<sequence>MNAGMLSVFFCVAGQVLKIVEGKYWHCSGLRNKCSTVCLSVPVTGGSLSVIGGWHANIDAESDTMSVFI</sequence>
<feature type="chain" id="PRO_5014979855" evidence="1">
    <location>
        <begin position="23"/>
        <end position="69"/>
    </location>
</feature>
<name>A0A2M4CEP0_9DIPT</name>
<keyword evidence="1" id="KW-0732">Signal</keyword>
<protein>
    <submittedName>
        <fullName evidence="2">Putative secreted protein</fullName>
    </submittedName>
</protein>
<evidence type="ECO:0000256" key="1">
    <source>
        <dbReference type="SAM" id="SignalP"/>
    </source>
</evidence>
<dbReference type="EMBL" id="GGFJ01014643">
    <property type="protein sequence ID" value="MBW63784.1"/>
    <property type="molecule type" value="Transcribed_RNA"/>
</dbReference>
<dbReference type="AlphaFoldDB" id="A0A2M4CEP0"/>
<organism evidence="2">
    <name type="scientific">Anopheles marajoara</name>
    <dbReference type="NCBI Taxonomy" id="58244"/>
    <lineage>
        <taxon>Eukaryota</taxon>
        <taxon>Metazoa</taxon>
        <taxon>Ecdysozoa</taxon>
        <taxon>Arthropoda</taxon>
        <taxon>Hexapoda</taxon>
        <taxon>Insecta</taxon>
        <taxon>Pterygota</taxon>
        <taxon>Neoptera</taxon>
        <taxon>Endopterygota</taxon>
        <taxon>Diptera</taxon>
        <taxon>Nematocera</taxon>
        <taxon>Culicoidea</taxon>
        <taxon>Culicidae</taxon>
        <taxon>Anophelinae</taxon>
        <taxon>Anopheles</taxon>
    </lineage>
</organism>
<reference evidence="2" key="1">
    <citation type="submission" date="2018-01" db="EMBL/GenBank/DDBJ databases">
        <title>An insight into the sialome of Amazonian anophelines.</title>
        <authorList>
            <person name="Ribeiro J.M."/>
            <person name="Scarpassa V."/>
            <person name="Calvo E."/>
        </authorList>
    </citation>
    <scope>NUCLEOTIDE SEQUENCE</scope>
    <source>
        <tissue evidence="2">Salivary glands</tissue>
    </source>
</reference>
<proteinExistence type="predicted"/>
<evidence type="ECO:0000313" key="2">
    <source>
        <dbReference type="EMBL" id="MBW63784.1"/>
    </source>
</evidence>